<reference evidence="1" key="1">
    <citation type="journal article" date="2019" name="Emerg. Microbes Infect.">
        <title>Comprehensive subspecies identification of 175 nontuberculous mycobacteria species based on 7547 genomic profiles.</title>
        <authorList>
            <person name="Matsumoto Y."/>
            <person name="Kinjo T."/>
            <person name="Motooka D."/>
            <person name="Nabeya D."/>
            <person name="Jung N."/>
            <person name="Uechi K."/>
            <person name="Horii T."/>
            <person name="Iida T."/>
            <person name="Fujita J."/>
            <person name="Nakamura S."/>
        </authorList>
    </citation>
    <scope>NUCLEOTIDE SEQUENCE [LARGE SCALE GENOMIC DNA]</scope>
    <source>
        <strain evidence="1">JCM 13671</strain>
    </source>
</reference>
<dbReference type="Proteomes" id="UP000466931">
    <property type="component" value="Chromosome"/>
</dbReference>
<dbReference type="SUPFAM" id="SSF52777">
    <property type="entry name" value="CoA-dependent acyltransferases"/>
    <property type="match status" value="1"/>
</dbReference>
<dbReference type="AlphaFoldDB" id="A0A7I7XX43"/>
<accession>A0A7I7XX43</accession>
<organism evidence="1 2">
    <name type="scientific">Mycolicibacterium confluentis</name>
    <dbReference type="NCBI Taxonomy" id="28047"/>
    <lineage>
        <taxon>Bacteria</taxon>
        <taxon>Bacillati</taxon>
        <taxon>Actinomycetota</taxon>
        <taxon>Actinomycetes</taxon>
        <taxon>Mycobacteriales</taxon>
        <taxon>Mycobacteriaceae</taxon>
        <taxon>Mycolicibacterium</taxon>
    </lineage>
</organism>
<sequence>MLTAELLAESERAGVPVERLVTAAFGRTVGCTVGAGELAVRVDGESGPPTTFIVGCTDEWGLSGAEAISRVQPAPQAVTPAACVSYRSAVEGTSPEAGFQLVLHARQGADVLYLDWWYDTRSFDAATVAELDEQFPLAVITTTSG</sequence>
<evidence type="ECO:0000313" key="1">
    <source>
        <dbReference type="EMBL" id="BBZ33878.1"/>
    </source>
</evidence>
<gene>
    <name evidence="1" type="ORF">MCNF_24830</name>
</gene>
<keyword evidence="2" id="KW-1185">Reference proteome</keyword>
<protein>
    <submittedName>
        <fullName evidence="1">Polyketide synthase</fullName>
    </submittedName>
</protein>
<evidence type="ECO:0000313" key="2">
    <source>
        <dbReference type="Proteomes" id="UP000466931"/>
    </source>
</evidence>
<name>A0A7I7XX43_9MYCO</name>
<reference evidence="1" key="2">
    <citation type="submission" date="2020-02" db="EMBL/GenBank/DDBJ databases">
        <authorList>
            <person name="Matsumoto Y."/>
            <person name="Motooka D."/>
            <person name="Nakamura S."/>
        </authorList>
    </citation>
    <scope>NUCLEOTIDE SEQUENCE</scope>
    <source>
        <strain evidence="1">JCM 13671</strain>
    </source>
</reference>
<dbReference type="EMBL" id="AP022612">
    <property type="protein sequence ID" value="BBZ33878.1"/>
    <property type="molecule type" value="Genomic_DNA"/>
</dbReference>
<proteinExistence type="predicted"/>